<comment type="similarity">
    <text evidence="2 4">Belongs to the glucose-6-phosphate 1-epimerase family.</text>
</comment>
<dbReference type="PANTHER" id="PTHR11122:SF13">
    <property type="entry name" value="GLUCOSE-6-PHOSPHATE 1-EPIMERASE"/>
    <property type="match status" value="1"/>
</dbReference>
<dbReference type="Gene3D" id="2.70.98.10">
    <property type="match status" value="1"/>
</dbReference>
<dbReference type="PANTHER" id="PTHR11122">
    <property type="entry name" value="APOSPORY-ASSOCIATED PROTEIN C-RELATED"/>
    <property type="match status" value="1"/>
</dbReference>
<dbReference type="Pfam" id="PF01263">
    <property type="entry name" value="Aldose_epim"/>
    <property type="match status" value="1"/>
</dbReference>
<dbReference type="GO" id="GO:0047938">
    <property type="term" value="F:glucose-6-phosphate 1-epimerase activity"/>
    <property type="evidence" value="ECO:0007669"/>
    <property type="project" value="UniProtKB-UniRule"/>
</dbReference>
<keyword evidence="6" id="KW-1185">Reference proteome</keyword>
<dbReference type="InterPro" id="IPR014718">
    <property type="entry name" value="GH-type_carb-bd"/>
</dbReference>
<comment type="caution">
    <text evidence="5">The sequence shown here is derived from an EMBL/GenBank/DDBJ whole genome shotgun (WGS) entry which is preliminary data.</text>
</comment>
<evidence type="ECO:0000256" key="1">
    <source>
        <dbReference type="ARBA" id="ARBA00001096"/>
    </source>
</evidence>
<dbReference type="OrthoDB" id="9790727at2"/>
<dbReference type="PIRSF" id="PIRSF016020">
    <property type="entry name" value="PHexose_mutarotase"/>
    <property type="match status" value="1"/>
</dbReference>
<dbReference type="GO" id="GO:0030246">
    <property type="term" value="F:carbohydrate binding"/>
    <property type="evidence" value="ECO:0007669"/>
    <property type="project" value="UniProtKB-UniRule"/>
</dbReference>
<gene>
    <name evidence="5" type="ORF">FM069_07570</name>
</gene>
<evidence type="ECO:0000256" key="2">
    <source>
        <dbReference type="ARBA" id="ARBA00005866"/>
    </source>
</evidence>
<accession>A0A553H1Q3</accession>
<keyword evidence="3 4" id="KW-0413">Isomerase</keyword>
<sequence length="275" mass="31006">MHDHPLQRFFHAMGGKRPFDWVRFQRRDLLLIDHPLCQAVFSRQGAQLLHFQPQGERPLLWCAGQWPSSVAIRGGVVVCWPWFDSHPLDRQAPRHGWARLLEWRLADLHADDFKVALTWQLDLEDWHLRLDVRLGRGFELDLCSYHEEDGDCLFSCALQPYWRVGALSRTSLQGVDLSAGHPLASPWRPSGAAKQVIHQPGSLILEDGGWQRRLRIDKTGGASTLVWHPGSRALDQLESGDAERFLCVGAAAYRPGGLSVAPGERVRLGLRAALS</sequence>
<evidence type="ECO:0000313" key="5">
    <source>
        <dbReference type="EMBL" id="TRX75677.1"/>
    </source>
</evidence>
<evidence type="ECO:0000256" key="3">
    <source>
        <dbReference type="ARBA" id="ARBA00023235"/>
    </source>
</evidence>
<dbReference type="InterPro" id="IPR008183">
    <property type="entry name" value="Aldose_1/G6P_1-epimerase"/>
</dbReference>
<protein>
    <recommendedName>
        <fullName evidence="4">Putative glucose-6-phosphate 1-epimerase</fullName>
        <ecNumber evidence="4">5.1.3.15</ecNumber>
    </recommendedName>
</protein>
<dbReference type="EC" id="5.1.3.15" evidence="4"/>
<organism evidence="5 6">
    <name type="scientific">Pseudomonas mangiferae</name>
    <dbReference type="NCBI Taxonomy" id="2593654"/>
    <lineage>
        <taxon>Bacteria</taxon>
        <taxon>Pseudomonadati</taxon>
        <taxon>Pseudomonadota</taxon>
        <taxon>Gammaproteobacteria</taxon>
        <taxon>Pseudomonadales</taxon>
        <taxon>Pseudomonadaceae</taxon>
        <taxon>Pseudomonas</taxon>
    </lineage>
</organism>
<name>A0A553H1Q3_9PSED</name>
<dbReference type="SUPFAM" id="SSF74650">
    <property type="entry name" value="Galactose mutarotase-like"/>
    <property type="match status" value="1"/>
</dbReference>
<dbReference type="InterPro" id="IPR011013">
    <property type="entry name" value="Gal_mutarotase_sf_dom"/>
</dbReference>
<comment type="catalytic activity">
    <reaction evidence="1">
        <text>alpha-D-glucose 6-phosphate = beta-D-glucose 6-phosphate</text>
        <dbReference type="Rhea" id="RHEA:16249"/>
        <dbReference type="ChEBI" id="CHEBI:58225"/>
        <dbReference type="ChEBI" id="CHEBI:58247"/>
        <dbReference type="EC" id="5.1.3.15"/>
    </reaction>
</comment>
<dbReference type="InterPro" id="IPR025532">
    <property type="entry name" value="G6P_1-epimerase"/>
</dbReference>
<proteinExistence type="inferred from homology"/>
<reference evidence="5 6" key="1">
    <citation type="submission" date="2019-07" db="EMBL/GenBank/DDBJ databases">
        <title>Pseudomonas mangiferae sp. nov., isolated from bark of mango tree in Thailand.</title>
        <authorList>
            <person name="Srisuk N."/>
            <person name="Anurat P."/>
        </authorList>
    </citation>
    <scope>NUCLEOTIDE SEQUENCE [LARGE SCALE GENOMIC DNA]</scope>
    <source>
        <strain evidence="5 6">DMKU_BBB3-04</strain>
    </source>
</reference>
<dbReference type="GO" id="GO:0005975">
    <property type="term" value="P:carbohydrate metabolic process"/>
    <property type="evidence" value="ECO:0007669"/>
    <property type="project" value="InterPro"/>
</dbReference>
<dbReference type="EMBL" id="VJOY01000004">
    <property type="protein sequence ID" value="TRX75677.1"/>
    <property type="molecule type" value="Genomic_DNA"/>
</dbReference>
<dbReference type="AlphaFoldDB" id="A0A553H1Q3"/>
<evidence type="ECO:0000256" key="4">
    <source>
        <dbReference type="PIRNR" id="PIRNR016020"/>
    </source>
</evidence>
<dbReference type="Proteomes" id="UP000315235">
    <property type="component" value="Unassembled WGS sequence"/>
</dbReference>
<evidence type="ECO:0000313" key="6">
    <source>
        <dbReference type="Proteomes" id="UP000315235"/>
    </source>
</evidence>